<dbReference type="SMART" id="SM01248">
    <property type="entry name" value="KaiB"/>
    <property type="match status" value="1"/>
</dbReference>
<dbReference type="InterPro" id="IPR011649">
    <property type="entry name" value="KaiB_domain"/>
</dbReference>
<feature type="domain" description="KaiB" evidence="1">
    <location>
        <begin position="9"/>
        <end position="90"/>
    </location>
</feature>
<dbReference type="EMBL" id="MUIE01000164">
    <property type="protein sequence ID" value="OQX35484.1"/>
    <property type="molecule type" value="Genomic_DNA"/>
</dbReference>
<keyword evidence="4" id="KW-1185">Reference proteome</keyword>
<dbReference type="PANTHER" id="PTHR41709:SF2">
    <property type="entry name" value="CIRCADIAN CLOCK PROTEIN KAIB2"/>
    <property type="match status" value="1"/>
</dbReference>
<dbReference type="AlphaFoldDB" id="A0A657Q190"/>
<accession>A0A657Q190</accession>
<dbReference type="Gene3D" id="3.40.30.10">
    <property type="entry name" value="Glutaredoxin"/>
    <property type="match status" value="1"/>
</dbReference>
<dbReference type="Proteomes" id="UP000250928">
    <property type="component" value="Unassembled WGS sequence"/>
</dbReference>
<dbReference type="EMBL" id="PQCO01000266">
    <property type="protein sequence ID" value="PUD99224.1"/>
    <property type="molecule type" value="Genomic_DNA"/>
</dbReference>
<dbReference type="InterPro" id="IPR036249">
    <property type="entry name" value="Thioredoxin-like_sf"/>
</dbReference>
<proteinExistence type="predicted"/>
<dbReference type="PANTHER" id="PTHR41709">
    <property type="entry name" value="KAIB-LIKE PROTEIN 1"/>
    <property type="match status" value="1"/>
</dbReference>
<dbReference type="Proteomes" id="UP000243361">
    <property type="component" value="Unassembled WGS sequence"/>
</dbReference>
<evidence type="ECO:0000313" key="3">
    <source>
        <dbReference type="EMBL" id="PUD99224.1"/>
    </source>
</evidence>
<comment type="caution">
    <text evidence="3">The sequence shown here is derived from an EMBL/GenBank/DDBJ whole genome shotgun (WGS) entry which is preliminary data.</text>
</comment>
<dbReference type="GO" id="GO:0048511">
    <property type="term" value="P:rhythmic process"/>
    <property type="evidence" value="ECO:0007669"/>
    <property type="project" value="InterPro"/>
</dbReference>
<dbReference type="Pfam" id="PF07689">
    <property type="entry name" value="KaiB"/>
    <property type="match status" value="1"/>
</dbReference>
<dbReference type="InterPro" id="IPR039022">
    <property type="entry name" value="KaiB-like"/>
</dbReference>
<evidence type="ECO:0000259" key="1">
    <source>
        <dbReference type="SMART" id="SM01248"/>
    </source>
</evidence>
<reference evidence="2 4" key="1">
    <citation type="submission" date="2017-02" db="EMBL/GenBank/DDBJ databases">
        <title>Novel co-symbiosis in the unique lucinid bivalve Phacoides pectinatus.</title>
        <authorList>
            <person name="Lim S.J."/>
            <person name="Davis B.G."/>
            <person name="Gill D.E."/>
            <person name="Engel A.S."/>
            <person name="Anderson L.C."/>
            <person name="Campbell B.J."/>
        </authorList>
    </citation>
    <scope>NUCLEOTIDE SEQUENCE [LARGE SCALE GENOMIC DNA]</scope>
    <source>
        <strain evidence="2">LUC13016_P6</strain>
    </source>
</reference>
<protein>
    <submittedName>
        <fullName evidence="3">Circadian clock protein KaiB</fullName>
    </submittedName>
</protein>
<reference evidence="3 5" key="2">
    <citation type="submission" date="2018-01" db="EMBL/GenBank/DDBJ databases">
        <title>Novel co-symbiosis in the lucinid bivalve Phacoides pectinatus.</title>
        <authorList>
            <person name="Lim S.J."/>
            <person name="Davis B.G."/>
            <person name="Gill D.E."/>
            <person name="Engel A.S."/>
            <person name="Anderson L.C."/>
            <person name="Campbell B.J."/>
        </authorList>
    </citation>
    <scope>NUCLEOTIDE SEQUENCE [LARGE SCALE GENOMIC DNA]</scope>
    <source>
        <strain evidence="3">N3_P5</strain>
    </source>
</reference>
<dbReference type="SUPFAM" id="SSF52833">
    <property type="entry name" value="Thioredoxin-like"/>
    <property type="match status" value="1"/>
</dbReference>
<organism evidence="3 5">
    <name type="scientific">Candidatus Sedimenticola endophacoides</name>
    <dbReference type="NCBI Taxonomy" id="2548426"/>
    <lineage>
        <taxon>Bacteria</taxon>
        <taxon>Pseudomonadati</taxon>
        <taxon>Pseudomonadota</taxon>
        <taxon>Gammaproteobacteria</taxon>
        <taxon>Chromatiales</taxon>
        <taxon>Sedimenticolaceae</taxon>
        <taxon>Sedimenticola</taxon>
    </lineage>
</organism>
<evidence type="ECO:0000313" key="5">
    <source>
        <dbReference type="Proteomes" id="UP000250928"/>
    </source>
</evidence>
<sequence length="95" mass="10865">MSDEKQTLRLYVTNNTEKHTRLMAELGAVLEQYYPGHYQFEMIDVLKEMDRAIAADVYATPTLVKDLPAPARQVLVNLAETRKTLVLIGLIEEEE</sequence>
<evidence type="ECO:0000313" key="4">
    <source>
        <dbReference type="Proteomes" id="UP000243361"/>
    </source>
</evidence>
<name>A0A657Q190_9GAMM</name>
<gene>
    <name evidence="2" type="ORF">B0D84_02345</name>
    <name evidence="3" type="ORF">C3L24_11305</name>
</gene>
<evidence type="ECO:0000313" key="2">
    <source>
        <dbReference type="EMBL" id="OQX35484.1"/>
    </source>
</evidence>